<evidence type="ECO:0000256" key="1">
    <source>
        <dbReference type="ARBA" id="ARBA00002978"/>
    </source>
</evidence>
<keyword evidence="8" id="KW-0333">Golgi apparatus</keyword>
<dbReference type="GO" id="GO:0000022">
    <property type="term" value="P:mitotic spindle elongation"/>
    <property type="evidence" value="ECO:0007669"/>
    <property type="project" value="TreeGrafter"/>
</dbReference>
<dbReference type="InterPro" id="IPR051076">
    <property type="entry name" value="Golgi_membrane_TVP38/TMEM64"/>
</dbReference>
<dbReference type="KEGG" id="ksn:43587624"/>
<evidence type="ECO:0000256" key="6">
    <source>
        <dbReference type="ARBA" id="ARBA00022692"/>
    </source>
</evidence>
<evidence type="ECO:0000256" key="4">
    <source>
        <dbReference type="ARBA" id="ARBA00013533"/>
    </source>
</evidence>
<dbReference type="EMBL" id="CP144060">
    <property type="protein sequence ID" value="WWD21126.1"/>
    <property type="molecule type" value="Genomic_DNA"/>
</dbReference>
<evidence type="ECO:0000256" key="9">
    <source>
        <dbReference type="ARBA" id="ARBA00023136"/>
    </source>
</evidence>
<dbReference type="AlphaFoldDB" id="A0A5M6C3R4"/>
<feature type="compositionally biased region" description="Low complexity" evidence="10">
    <location>
        <begin position="23"/>
        <end position="51"/>
    </location>
</feature>
<reference evidence="12" key="2">
    <citation type="submission" date="2024-01" db="EMBL/GenBank/DDBJ databases">
        <title>Comparative genomics of Cryptococcus and Kwoniella reveals pathogenesis evolution and contrasting modes of karyotype evolution via chromosome fusion or intercentromeric recombination.</title>
        <authorList>
            <person name="Coelho M.A."/>
            <person name="David-Palma M."/>
            <person name="Shea T."/>
            <person name="Bowers K."/>
            <person name="McGinley-Smith S."/>
            <person name="Mohammad A.W."/>
            <person name="Gnirke A."/>
            <person name="Yurkov A.M."/>
            <person name="Nowrousian M."/>
            <person name="Sun S."/>
            <person name="Cuomo C.A."/>
            <person name="Heitman J."/>
        </authorList>
    </citation>
    <scope>NUCLEOTIDE SEQUENCE</scope>
    <source>
        <strain evidence="12">CBS 12478</strain>
    </source>
</reference>
<evidence type="ECO:0000256" key="11">
    <source>
        <dbReference type="SAM" id="Phobius"/>
    </source>
</evidence>
<keyword evidence="13" id="KW-1185">Reference proteome</keyword>
<sequence length="485" mass="53114">MSSSSSLLVSTSKANSPHRLARSASPSSPSPSSSTQMSKPNSNSSQSQKQMQTHHRPAFVHSSTSYNGSISRPASSTQTQHTRNQQNASSASPSRGGKSGGVTGSSSHSGDTGKPYHDHREYYRSEYLPSNETDDDYPPSKESYPPSFDHDHDHTTQMIDDPSRGIYGYRRTPSGLGEVINGRSPQSGTEMEGAHRWNRCAREGGALGRWMMIGWVITTGGFLIGIGLWRGEVFEALDNLSKTLSSLGFQGHLIFGFLILITTIPPLPLYSTLIVLSGYTFGAWEGFVVSYLASLGGAVGVFLVARGWLKDVITKCLSSSPTSMSLLHIIPANPHLLLLIRIAPYPYNLLNVILASSPSLTLRTYTTCTAVSLCKLILHTWIGAGIHDLSKTYGGHTHGREGEFVDGQWRHNHTKPYEDGGIEGSREDVKTLMTWLGIALCIILFFYLTYLAKRAVRKAQEEQERNGLGEETMRFLGDQDGEEQV</sequence>
<keyword evidence="7 11" id="KW-1133">Transmembrane helix</keyword>
<feature type="compositionally biased region" description="Polar residues" evidence="10">
    <location>
        <begin position="61"/>
        <end position="93"/>
    </location>
</feature>
<evidence type="ECO:0000313" key="13">
    <source>
        <dbReference type="Proteomes" id="UP000322225"/>
    </source>
</evidence>
<evidence type="ECO:0000256" key="3">
    <source>
        <dbReference type="ARBA" id="ARBA00008640"/>
    </source>
</evidence>
<feature type="compositionally biased region" description="Basic and acidic residues" evidence="10">
    <location>
        <begin position="461"/>
        <end position="473"/>
    </location>
</feature>
<dbReference type="GO" id="GO:0016192">
    <property type="term" value="P:vesicle-mediated transport"/>
    <property type="evidence" value="ECO:0007669"/>
    <property type="project" value="TreeGrafter"/>
</dbReference>
<feature type="transmembrane region" description="Helical" evidence="11">
    <location>
        <begin position="432"/>
        <end position="452"/>
    </location>
</feature>
<dbReference type="OrthoDB" id="166803at2759"/>
<keyword evidence="6 11" id="KW-0812">Transmembrane</keyword>
<evidence type="ECO:0000256" key="5">
    <source>
        <dbReference type="ARBA" id="ARBA00020673"/>
    </source>
</evidence>
<protein>
    <recommendedName>
        <fullName evidence="4">Golgi apparatus membrane protein TVP38</fullName>
    </recommendedName>
    <alternativeName>
        <fullName evidence="5">Golgi apparatus membrane protein tvp38</fullName>
    </alternativeName>
</protein>
<dbReference type="GeneID" id="43587624"/>
<organism evidence="12 13">
    <name type="scientific">Kwoniella shandongensis</name>
    <dbReference type="NCBI Taxonomy" id="1734106"/>
    <lineage>
        <taxon>Eukaryota</taxon>
        <taxon>Fungi</taxon>
        <taxon>Dikarya</taxon>
        <taxon>Basidiomycota</taxon>
        <taxon>Agaricomycotina</taxon>
        <taxon>Tremellomycetes</taxon>
        <taxon>Tremellales</taxon>
        <taxon>Cryptococcaceae</taxon>
        <taxon>Kwoniella</taxon>
    </lineage>
</organism>
<evidence type="ECO:0000256" key="8">
    <source>
        <dbReference type="ARBA" id="ARBA00023034"/>
    </source>
</evidence>
<feature type="compositionally biased region" description="Basic and acidic residues" evidence="10">
    <location>
        <begin position="114"/>
        <end position="124"/>
    </location>
</feature>
<evidence type="ECO:0000313" key="12">
    <source>
        <dbReference type="EMBL" id="WWD21126.1"/>
    </source>
</evidence>
<comment type="function">
    <text evidence="1">Golgi membrane protein involved in vesicular trafficking and spindle migration.</text>
</comment>
<gene>
    <name evidence="12" type="ORF">CI109_105607</name>
</gene>
<feature type="transmembrane region" description="Helical" evidence="11">
    <location>
        <begin position="288"/>
        <end position="309"/>
    </location>
</feature>
<dbReference type="PANTHER" id="PTHR47549">
    <property type="entry name" value="GOLGI APPARATUS MEMBRANE PROTEIN TVP38-RELATED"/>
    <property type="match status" value="1"/>
</dbReference>
<feature type="compositionally biased region" description="Low complexity" evidence="10">
    <location>
        <begin position="1"/>
        <end position="12"/>
    </location>
</feature>
<evidence type="ECO:0000256" key="10">
    <source>
        <dbReference type="SAM" id="MobiDB-lite"/>
    </source>
</evidence>
<dbReference type="GO" id="GO:0000139">
    <property type="term" value="C:Golgi membrane"/>
    <property type="evidence" value="ECO:0007669"/>
    <property type="project" value="UniProtKB-SubCell"/>
</dbReference>
<evidence type="ECO:0000256" key="2">
    <source>
        <dbReference type="ARBA" id="ARBA00004653"/>
    </source>
</evidence>
<accession>A0A5M6C3R4</accession>
<evidence type="ECO:0000256" key="7">
    <source>
        <dbReference type="ARBA" id="ARBA00022989"/>
    </source>
</evidence>
<dbReference type="InterPro" id="IPR032816">
    <property type="entry name" value="VTT_dom"/>
</dbReference>
<keyword evidence="9 11" id="KW-0472">Membrane</keyword>
<proteinExistence type="inferred from homology"/>
<name>A0A5M6C3R4_9TREE</name>
<feature type="region of interest" description="Disordered" evidence="10">
    <location>
        <begin position="175"/>
        <end position="194"/>
    </location>
</feature>
<feature type="region of interest" description="Disordered" evidence="10">
    <location>
        <begin position="461"/>
        <end position="485"/>
    </location>
</feature>
<dbReference type="Pfam" id="PF09335">
    <property type="entry name" value="VTT_dom"/>
    <property type="match status" value="1"/>
</dbReference>
<comment type="similarity">
    <text evidence="3">Belongs to the TVP38/TMEM64 family.</text>
</comment>
<reference evidence="12" key="1">
    <citation type="submission" date="2017-08" db="EMBL/GenBank/DDBJ databases">
        <authorList>
            <person name="Cuomo C."/>
            <person name="Billmyre B."/>
            <person name="Heitman J."/>
        </authorList>
    </citation>
    <scope>NUCLEOTIDE SEQUENCE</scope>
    <source>
        <strain evidence="12">CBS 12478</strain>
    </source>
</reference>
<dbReference type="RefSeq" id="XP_031862359.1">
    <property type="nucleotide sequence ID" value="XM_032003501.1"/>
</dbReference>
<dbReference type="Proteomes" id="UP000322225">
    <property type="component" value="Chromosome 10"/>
</dbReference>
<feature type="transmembrane region" description="Helical" evidence="11">
    <location>
        <begin position="206"/>
        <end position="229"/>
    </location>
</feature>
<comment type="subcellular location">
    <subcellularLocation>
        <location evidence="2">Golgi apparatus membrane</location>
        <topology evidence="2">Multi-pass membrane protein</topology>
    </subcellularLocation>
</comment>
<dbReference type="PANTHER" id="PTHR47549:SF3">
    <property type="entry name" value="GOLGI APPARATUS MEMBRANE PROTEIN TVP38"/>
    <property type="match status" value="1"/>
</dbReference>
<feature type="transmembrane region" description="Helical" evidence="11">
    <location>
        <begin position="249"/>
        <end position="276"/>
    </location>
</feature>
<feature type="region of interest" description="Disordered" evidence="10">
    <location>
        <begin position="1"/>
        <end position="165"/>
    </location>
</feature>